<evidence type="ECO:0000256" key="5">
    <source>
        <dbReference type="ARBA" id="ARBA00022723"/>
    </source>
</evidence>
<dbReference type="Gene3D" id="3.40.1190.20">
    <property type="match status" value="1"/>
</dbReference>
<comment type="similarity">
    <text evidence="1">Belongs to the carbohydrate kinase pfkB family.</text>
</comment>
<keyword evidence="15" id="KW-1185">Reference proteome</keyword>
<gene>
    <name evidence="12" type="primary">rbsK</name>
    <name evidence="14" type="ORF">BJ986_001940</name>
</gene>
<dbReference type="InterPro" id="IPR002173">
    <property type="entry name" value="Carboh/pur_kinase_PfkB_CS"/>
</dbReference>
<feature type="binding site" evidence="12">
    <location>
        <position position="201"/>
    </location>
    <ligand>
        <name>ATP</name>
        <dbReference type="ChEBI" id="CHEBI:30616"/>
    </ligand>
</feature>
<reference evidence="14 15" key="1">
    <citation type="submission" date="2020-07" db="EMBL/GenBank/DDBJ databases">
        <title>Sequencing the genomes of 1000 actinobacteria strains.</title>
        <authorList>
            <person name="Klenk H.-P."/>
        </authorList>
    </citation>
    <scope>NUCLEOTIDE SEQUENCE [LARGE SCALE GENOMIC DNA]</scope>
    <source>
        <strain evidence="14 15">DSM 23987</strain>
    </source>
</reference>
<comment type="cofactor">
    <cofactor evidence="12">
        <name>Mg(2+)</name>
        <dbReference type="ChEBI" id="CHEBI:18420"/>
    </cofactor>
    <text evidence="12">Requires a divalent cation, most likely magnesium in vivo, as an electrophilic catalyst to aid phosphoryl group transfer. It is the chelate of the metal and the nucleotide that is the actual substrate.</text>
</comment>
<evidence type="ECO:0000256" key="8">
    <source>
        <dbReference type="ARBA" id="ARBA00022840"/>
    </source>
</evidence>
<evidence type="ECO:0000256" key="2">
    <source>
        <dbReference type="ARBA" id="ARBA00012035"/>
    </source>
</evidence>
<feature type="binding site" evidence="12">
    <location>
        <position position="282"/>
    </location>
    <ligand>
        <name>K(+)</name>
        <dbReference type="ChEBI" id="CHEBI:29103"/>
    </ligand>
</feature>
<dbReference type="RefSeq" id="WP_179421804.1">
    <property type="nucleotide sequence ID" value="NZ_JACCAB010000001.1"/>
</dbReference>
<organism evidence="14 15">
    <name type="scientific">Pedococcus badiiscoriae</name>
    <dbReference type="NCBI Taxonomy" id="642776"/>
    <lineage>
        <taxon>Bacteria</taxon>
        <taxon>Bacillati</taxon>
        <taxon>Actinomycetota</taxon>
        <taxon>Actinomycetes</taxon>
        <taxon>Micrococcales</taxon>
        <taxon>Intrasporangiaceae</taxon>
        <taxon>Pedococcus</taxon>
    </lineage>
</organism>
<dbReference type="GO" id="GO:0004747">
    <property type="term" value="F:ribokinase activity"/>
    <property type="evidence" value="ECO:0007669"/>
    <property type="project" value="UniProtKB-UniRule"/>
</dbReference>
<evidence type="ECO:0000259" key="13">
    <source>
        <dbReference type="Pfam" id="PF00294"/>
    </source>
</evidence>
<feature type="binding site" evidence="12">
    <location>
        <begin position="40"/>
        <end position="44"/>
    </location>
    <ligand>
        <name>substrate</name>
    </ligand>
</feature>
<evidence type="ECO:0000256" key="6">
    <source>
        <dbReference type="ARBA" id="ARBA00022741"/>
    </source>
</evidence>
<keyword evidence="4 12" id="KW-0808">Transferase</keyword>
<comment type="caution">
    <text evidence="12">Lacks conserved residue(s) required for the propagation of feature annotation.</text>
</comment>
<feature type="binding site" evidence="12">
    <location>
        <position position="285"/>
    </location>
    <ligand>
        <name>K(+)</name>
        <dbReference type="ChEBI" id="CHEBI:29103"/>
    </ligand>
</feature>
<dbReference type="AlphaFoldDB" id="A0A852WE14"/>
<dbReference type="GO" id="GO:0019303">
    <property type="term" value="P:D-ribose catabolic process"/>
    <property type="evidence" value="ECO:0007669"/>
    <property type="project" value="UniProtKB-UniRule"/>
</dbReference>
<dbReference type="InterPro" id="IPR002139">
    <property type="entry name" value="Ribo/fructo_kinase"/>
</dbReference>
<keyword evidence="10 12" id="KW-0630">Potassium</keyword>
<dbReference type="Proteomes" id="UP000573599">
    <property type="component" value="Unassembled WGS sequence"/>
</dbReference>
<dbReference type="InterPro" id="IPR011611">
    <property type="entry name" value="PfkB_dom"/>
</dbReference>
<protein>
    <recommendedName>
        <fullName evidence="3 12">Ribokinase</fullName>
        <shortName evidence="12">RK</shortName>
        <ecNumber evidence="2 12">2.7.1.15</ecNumber>
    </recommendedName>
</protein>
<comment type="function">
    <text evidence="12">Catalyzes the phosphorylation of ribose at O-5 in a reaction requiring ATP and magnesium. The resulting D-ribose-5-phosphate can then be used either for sythesis of nucleotides, histidine, and tryptophan, or as a component of the pentose phosphate pathway.</text>
</comment>
<comment type="pathway">
    <text evidence="12">Carbohydrate metabolism; D-ribose degradation; D-ribose 5-phosphate from beta-D-ribopyranose: step 2/2.</text>
</comment>
<dbReference type="EC" id="2.7.1.15" evidence="2 12"/>
<evidence type="ECO:0000256" key="3">
    <source>
        <dbReference type="ARBA" id="ARBA00016943"/>
    </source>
</evidence>
<feature type="binding site" evidence="12">
    <location>
        <position position="252"/>
    </location>
    <ligand>
        <name>substrate</name>
    </ligand>
</feature>
<evidence type="ECO:0000313" key="14">
    <source>
        <dbReference type="EMBL" id="NYG07453.1"/>
    </source>
</evidence>
<keyword evidence="7 12" id="KW-0418">Kinase</keyword>
<dbReference type="EMBL" id="JACCAB010000001">
    <property type="protein sequence ID" value="NYG07453.1"/>
    <property type="molecule type" value="Genomic_DNA"/>
</dbReference>
<dbReference type="GO" id="GO:0046872">
    <property type="term" value="F:metal ion binding"/>
    <property type="evidence" value="ECO:0007669"/>
    <property type="project" value="UniProtKB-KW"/>
</dbReference>
<dbReference type="PANTHER" id="PTHR10584:SF166">
    <property type="entry name" value="RIBOKINASE"/>
    <property type="match status" value="1"/>
</dbReference>
<dbReference type="InterPro" id="IPR011877">
    <property type="entry name" value="Ribokinase"/>
</dbReference>
<dbReference type="GO" id="GO:0005829">
    <property type="term" value="C:cytosol"/>
    <property type="evidence" value="ECO:0007669"/>
    <property type="project" value="TreeGrafter"/>
</dbReference>
<keyword evidence="6 12" id="KW-0547">Nucleotide-binding</keyword>
<feature type="binding site" evidence="12">
    <location>
        <position position="246"/>
    </location>
    <ligand>
        <name>K(+)</name>
        <dbReference type="ChEBI" id="CHEBI:29103"/>
    </ligand>
</feature>
<dbReference type="PRINTS" id="PR00990">
    <property type="entry name" value="RIBOKINASE"/>
</dbReference>
<accession>A0A852WE14</accession>
<dbReference type="GO" id="GO:0005524">
    <property type="term" value="F:ATP binding"/>
    <property type="evidence" value="ECO:0007669"/>
    <property type="project" value="UniProtKB-UniRule"/>
</dbReference>
<feature type="domain" description="Carbohydrate kinase PfkB" evidence="13">
    <location>
        <begin position="2"/>
        <end position="290"/>
    </location>
</feature>
<comment type="similarity">
    <text evidence="12">Belongs to the carbohydrate kinase PfkB family. Ribokinase subfamily.</text>
</comment>
<comment type="activity regulation">
    <text evidence="12">Activated by a monovalent cation that binds near, but not in, the active site. The most likely occupant of the site in vivo is potassium. Ion binding induces a conformational change that may alter substrate affinity.</text>
</comment>
<evidence type="ECO:0000256" key="7">
    <source>
        <dbReference type="ARBA" id="ARBA00022777"/>
    </source>
</evidence>
<comment type="catalytic activity">
    <reaction evidence="12">
        <text>D-ribose + ATP = D-ribose 5-phosphate + ADP + H(+)</text>
        <dbReference type="Rhea" id="RHEA:13697"/>
        <dbReference type="ChEBI" id="CHEBI:15378"/>
        <dbReference type="ChEBI" id="CHEBI:30616"/>
        <dbReference type="ChEBI" id="CHEBI:47013"/>
        <dbReference type="ChEBI" id="CHEBI:78346"/>
        <dbReference type="ChEBI" id="CHEBI:456216"/>
        <dbReference type="EC" id="2.7.1.15"/>
    </reaction>
</comment>
<dbReference type="Pfam" id="PF00294">
    <property type="entry name" value="PfkB"/>
    <property type="match status" value="1"/>
</dbReference>
<comment type="caution">
    <text evidence="14">The sequence shown here is derived from an EMBL/GenBank/DDBJ whole genome shotgun (WGS) entry which is preliminary data.</text>
</comment>
<evidence type="ECO:0000256" key="9">
    <source>
        <dbReference type="ARBA" id="ARBA00022842"/>
    </source>
</evidence>
<feature type="binding site" evidence="12">
    <location>
        <begin position="11"/>
        <end position="13"/>
    </location>
    <ligand>
        <name>substrate</name>
    </ligand>
</feature>
<dbReference type="PROSITE" id="PS00584">
    <property type="entry name" value="PFKB_KINASES_2"/>
    <property type="match status" value="1"/>
</dbReference>
<dbReference type="UniPathway" id="UPA00916">
    <property type="reaction ID" value="UER00889"/>
</dbReference>
<comment type="subunit">
    <text evidence="12">Homodimer.</text>
</comment>
<feature type="binding site" evidence="12">
    <location>
        <position position="248"/>
    </location>
    <ligand>
        <name>K(+)</name>
        <dbReference type="ChEBI" id="CHEBI:29103"/>
    </ligand>
</feature>
<evidence type="ECO:0000256" key="10">
    <source>
        <dbReference type="ARBA" id="ARBA00022958"/>
    </source>
</evidence>
<feature type="binding site" evidence="12">
    <location>
        <position position="287"/>
    </location>
    <ligand>
        <name>K(+)</name>
        <dbReference type="ChEBI" id="CHEBI:29103"/>
    </ligand>
</feature>
<feature type="binding site" evidence="12">
    <location>
        <begin position="221"/>
        <end position="226"/>
    </location>
    <ligand>
        <name>ATP</name>
        <dbReference type="ChEBI" id="CHEBI:30616"/>
    </ligand>
</feature>
<evidence type="ECO:0000256" key="4">
    <source>
        <dbReference type="ARBA" id="ARBA00022679"/>
    </source>
</evidence>
<keyword evidence="11 12" id="KW-0119">Carbohydrate metabolism</keyword>
<dbReference type="PANTHER" id="PTHR10584">
    <property type="entry name" value="SUGAR KINASE"/>
    <property type="match status" value="1"/>
</dbReference>
<feature type="binding site" evidence="12">
    <location>
        <position position="157"/>
    </location>
    <ligand>
        <name>substrate</name>
    </ligand>
</feature>
<evidence type="ECO:0000256" key="12">
    <source>
        <dbReference type="HAMAP-Rule" id="MF_01987"/>
    </source>
</evidence>
<feature type="active site" description="Proton acceptor" evidence="12">
    <location>
        <position position="252"/>
    </location>
</feature>
<keyword evidence="5 12" id="KW-0479">Metal-binding</keyword>
<dbReference type="HAMAP" id="MF_01987">
    <property type="entry name" value="Ribokinase"/>
    <property type="match status" value="1"/>
</dbReference>
<sequence length="294" mass="29359">MGLVVVLGSLNVDLVAAVERHPGPGETVLADGPLHRLAGGKGGNQAVAAAAAGAEVRFLGAVGSDDAGQAYLHRLRSLGIDVSGVRVVDGSPTGQAWITVDEHGENSIVVIPGANAYVTADDPARDPADDPADDFADHLAGQLAELGQGDVLLLQLEVPLRTVAAAARAAHGRGARVVLNAAPYAALPRDVVALADPLVVNEHEALQLADSDAAPASLLVTFGAAGCSWDGERSPGIPVDAADVLDTTGAGDAFCGALAAALAAGATRHDAVRAASEAGAAAVRHRGAQPDPDL</sequence>
<evidence type="ECO:0000256" key="11">
    <source>
        <dbReference type="ARBA" id="ARBA00023277"/>
    </source>
</evidence>
<evidence type="ECO:0000256" key="1">
    <source>
        <dbReference type="ARBA" id="ARBA00005380"/>
    </source>
</evidence>
<keyword evidence="9 12" id="KW-0460">Magnesium</keyword>
<proteinExistence type="inferred from homology"/>
<feature type="binding site" evidence="12">
    <location>
        <begin position="251"/>
        <end position="252"/>
    </location>
    <ligand>
        <name>ATP</name>
        <dbReference type="ChEBI" id="CHEBI:30616"/>
    </ligand>
</feature>
<name>A0A852WE14_9MICO</name>
<evidence type="ECO:0000313" key="15">
    <source>
        <dbReference type="Proteomes" id="UP000573599"/>
    </source>
</evidence>
<comment type="subcellular location">
    <subcellularLocation>
        <location evidence="12">Cytoplasm</location>
    </subcellularLocation>
</comment>
<dbReference type="InterPro" id="IPR029056">
    <property type="entry name" value="Ribokinase-like"/>
</dbReference>
<dbReference type="SUPFAM" id="SSF53613">
    <property type="entry name" value="Ribokinase-like"/>
    <property type="match status" value="1"/>
</dbReference>
<keyword evidence="8 12" id="KW-0067">ATP-binding</keyword>
<keyword evidence="12" id="KW-0963">Cytoplasm</keyword>